<keyword evidence="2" id="KW-0540">Nuclease</keyword>
<dbReference type="AlphaFoldDB" id="A0A6C0EB25"/>
<dbReference type="CDD" id="cd04489">
    <property type="entry name" value="ExoVII_LU_OBF"/>
    <property type="match status" value="1"/>
</dbReference>
<evidence type="ECO:0000259" key="5">
    <source>
        <dbReference type="Pfam" id="PF02601"/>
    </source>
</evidence>
<evidence type="ECO:0000256" key="4">
    <source>
        <dbReference type="ARBA" id="ARBA00022839"/>
    </source>
</evidence>
<dbReference type="GO" id="GO:0009318">
    <property type="term" value="C:exodeoxyribonuclease VII complex"/>
    <property type="evidence" value="ECO:0007669"/>
    <property type="project" value="InterPro"/>
</dbReference>
<dbReference type="PANTHER" id="PTHR30008">
    <property type="entry name" value="EXODEOXYRIBONUCLEASE 7 LARGE SUBUNIT"/>
    <property type="match status" value="1"/>
</dbReference>
<keyword evidence="4" id="KW-0269">Exonuclease</keyword>
<protein>
    <recommendedName>
        <fullName evidence="8">Exonuclease VII large subunit C-terminal domain-containing protein</fullName>
    </recommendedName>
</protein>
<reference evidence="7" key="1">
    <citation type="journal article" date="2020" name="Nature">
        <title>Giant virus diversity and host interactions through global metagenomics.</title>
        <authorList>
            <person name="Schulz F."/>
            <person name="Roux S."/>
            <person name="Paez-Espino D."/>
            <person name="Jungbluth S."/>
            <person name="Walsh D.A."/>
            <person name="Denef V.J."/>
            <person name="McMahon K.D."/>
            <person name="Konstantinidis K.T."/>
            <person name="Eloe-Fadrosh E.A."/>
            <person name="Kyrpides N.C."/>
            <person name="Woyke T."/>
        </authorList>
    </citation>
    <scope>NUCLEOTIDE SEQUENCE</scope>
    <source>
        <strain evidence="7">GVMAG-M-3300023179-27</strain>
    </source>
</reference>
<evidence type="ECO:0008006" key="8">
    <source>
        <dbReference type="Google" id="ProtNLM"/>
    </source>
</evidence>
<dbReference type="Pfam" id="PF13742">
    <property type="entry name" value="tRNA_anti_2"/>
    <property type="match status" value="1"/>
</dbReference>
<dbReference type="InterPro" id="IPR025824">
    <property type="entry name" value="OB-fold_nuc-bd_dom"/>
</dbReference>
<dbReference type="NCBIfam" id="TIGR00237">
    <property type="entry name" value="xseA"/>
    <property type="match status" value="1"/>
</dbReference>
<evidence type="ECO:0000256" key="2">
    <source>
        <dbReference type="ARBA" id="ARBA00022722"/>
    </source>
</evidence>
<dbReference type="PANTHER" id="PTHR30008:SF0">
    <property type="entry name" value="EXODEOXYRIBONUCLEASE 7 LARGE SUBUNIT"/>
    <property type="match status" value="1"/>
</dbReference>
<evidence type="ECO:0000259" key="6">
    <source>
        <dbReference type="Pfam" id="PF13742"/>
    </source>
</evidence>
<accession>A0A6C0EB25</accession>
<dbReference type="Pfam" id="PF02601">
    <property type="entry name" value="Exonuc_VII_L"/>
    <property type="match status" value="1"/>
</dbReference>
<dbReference type="GO" id="GO:0008855">
    <property type="term" value="F:exodeoxyribonuclease VII activity"/>
    <property type="evidence" value="ECO:0007669"/>
    <property type="project" value="InterPro"/>
</dbReference>
<dbReference type="GO" id="GO:0003676">
    <property type="term" value="F:nucleic acid binding"/>
    <property type="evidence" value="ECO:0007669"/>
    <property type="project" value="InterPro"/>
</dbReference>
<organism evidence="7">
    <name type="scientific">viral metagenome</name>
    <dbReference type="NCBI Taxonomy" id="1070528"/>
    <lineage>
        <taxon>unclassified sequences</taxon>
        <taxon>metagenomes</taxon>
        <taxon>organismal metagenomes</taxon>
    </lineage>
</organism>
<name>A0A6C0EB25_9ZZZZ</name>
<keyword evidence="3" id="KW-0378">Hydrolase</keyword>
<proteinExistence type="predicted"/>
<dbReference type="InterPro" id="IPR020579">
    <property type="entry name" value="Exonuc_VII_lsu_C"/>
</dbReference>
<dbReference type="EMBL" id="MN739774">
    <property type="protein sequence ID" value="QHT25780.1"/>
    <property type="molecule type" value="Genomic_DNA"/>
</dbReference>
<dbReference type="InterPro" id="IPR003753">
    <property type="entry name" value="Exonuc_VII_L"/>
</dbReference>
<feature type="domain" description="OB-fold nucleic acid binding" evidence="6">
    <location>
        <begin position="3"/>
        <end position="91"/>
    </location>
</feature>
<evidence type="ECO:0000256" key="1">
    <source>
        <dbReference type="ARBA" id="ARBA00022490"/>
    </source>
</evidence>
<keyword evidence="1" id="KW-0963">Cytoplasm</keyword>
<sequence>MAITVSDLCESIKLLFTCNFKKDIKVKGELANVNLKNSRLYASVKDAYTSLDIIMWTCNTEIKNGDNVTLTGRLEFYLKSGRINMIVHKIEKEGIGDLLKEYEMRKEKYKNMGYFENKKEPPKKIRNIGIVTSQTGAAIKDIMYVLENRKFNGKVYLKDCLVQGETCGKSISKAIDEMQKYKNDIDALLITRGGGSFDDLIGFSEPVVLESIKKSKIFTISAVGHEIDNMLSDFVADIRQPTPSIGAEYICNLNCCDRDEVEKMDNRLNDIKNIIEYNIESKIRMLKTLKDKLKDPNEYITDTIKNLDDKEKDVFTFIQNEVLKKKNHMFNMKKIIEKYDDKKIFKNGFNMILDNDDPITTIEELKKYDGKKLKILMYDGEVKVKLNING</sequence>
<dbReference type="GO" id="GO:0006308">
    <property type="term" value="P:DNA catabolic process"/>
    <property type="evidence" value="ECO:0007669"/>
    <property type="project" value="InterPro"/>
</dbReference>
<evidence type="ECO:0000256" key="3">
    <source>
        <dbReference type="ARBA" id="ARBA00022801"/>
    </source>
</evidence>
<evidence type="ECO:0000313" key="7">
    <source>
        <dbReference type="EMBL" id="QHT25780.1"/>
    </source>
</evidence>
<feature type="domain" description="Exonuclease VII large subunit C-terminal" evidence="5">
    <location>
        <begin position="116"/>
        <end position="329"/>
    </location>
</feature>